<evidence type="ECO:0000313" key="1">
    <source>
        <dbReference type="EMBL" id="CAE0823920.1"/>
    </source>
</evidence>
<sequence length="211" mass="23853">MQRRCTLQRPSDTTLIMCPSHLVDQWEGELWKFLGANGPQILKPRPAGFIQQSAQTLTRVFEWQYGPDRDLGIRVKKAPSSWSEKGDLAIITDIKPHRQRQFAQKFGLEDAIQHGDVITRVEFMNLRKPNGDTVHRVVKTRFTDVARALEEGTVSCKTRVRETVLLSCGMIPDDPGRPVEEYLPPAYVALSPAEDSTVTLTLMRPSAEAQR</sequence>
<proteinExistence type="predicted"/>
<gene>
    <name evidence="1" type="ORF">EGYM00163_LOCUS35124</name>
</gene>
<organism evidence="1">
    <name type="scientific">Eutreptiella gymnastica</name>
    <dbReference type="NCBI Taxonomy" id="73025"/>
    <lineage>
        <taxon>Eukaryota</taxon>
        <taxon>Discoba</taxon>
        <taxon>Euglenozoa</taxon>
        <taxon>Euglenida</taxon>
        <taxon>Spirocuta</taxon>
        <taxon>Euglenophyceae</taxon>
        <taxon>Eutreptiales</taxon>
        <taxon>Eutreptiaceae</taxon>
        <taxon>Eutreptiella</taxon>
    </lineage>
</organism>
<dbReference type="AlphaFoldDB" id="A0A7S4G3A1"/>
<name>A0A7S4G3A1_9EUGL</name>
<protein>
    <recommendedName>
        <fullName evidence="2">SNF2 N-terminal domain-containing protein</fullName>
    </recommendedName>
</protein>
<evidence type="ECO:0008006" key="2">
    <source>
        <dbReference type="Google" id="ProtNLM"/>
    </source>
</evidence>
<reference evidence="1" key="1">
    <citation type="submission" date="2021-01" db="EMBL/GenBank/DDBJ databases">
        <authorList>
            <person name="Corre E."/>
            <person name="Pelletier E."/>
            <person name="Niang G."/>
            <person name="Scheremetjew M."/>
            <person name="Finn R."/>
            <person name="Kale V."/>
            <person name="Holt S."/>
            <person name="Cochrane G."/>
            <person name="Meng A."/>
            <person name="Brown T."/>
            <person name="Cohen L."/>
        </authorList>
    </citation>
    <scope>NUCLEOTIDE SEQUENCE</scope>
    <source>
        <strain evidence="1">CCMP1594</strain>
    </source>
</reference>
<dbReference type="EMBL" id="HBJA01101978">
    <property type="protein sequence ID" value="CAE0823920.1"/>
    <property type="molecule type" value="Transcribed_RNA"/>
</dbReference>
<accession>A0A7S4G3A1</accession>